<name>A0AAN8AM65_ELEMC</name>
<gene>
    <name evidence="1" type="ORF">PBY51_012225</name>
</gene>
<dbReference type="AlphaFoldDB" id="A0AAN8AM65"/>
<comment type="caution">
    <text evidence="1">The sequence shown here is derived from an EMBL/GenBank/DDBJ whole genome shotgun (WGS) entry which is preliminary data.</text>
</comment>
<reference evidence="1 2" key="1">
    <citation type="journal article" date="2023" name="Genes (Basel)">
        <title>Chromosome-Level Genome Assembly and Circadian Gene Repertoire of the Patagonia Blennie Eleginops maclovinus-The Closest Ancestral Proxy of Antarctic Cryonotothenioids.</title>
        <authorList>
            <person name="Cheng C.C."/>
            <person name="Rivera-Colon A.G."/>
            <person name="Minhas B.F."/>
            <person name="Wilson L."/>
            <person name="Rayamajhi N."/>
            <person name="Vargas-Chacoff L."/>
            <person name="Catchen J.M."/>
        </authorList>
    </citation>
    <scope>NUCLEOTIDE SEQUENCE [LARGE SCALE GENOMIC DNA]</scope>
    <source>
        <strain evidence="1">JMC-PN-2008</strain>
    </source>
</reference>
<proteinExistence type="predicted"/>
<protein>
    <submittedName>
        <fullName evidence="1">Uncharacterized protein</fullName>
    </submittedName>
</protein>
<accession>A0AAN8AM65</accession>
<evidence type="ECO:0000313" key="1">
    <source>
        <dbReference type="EMBL" id="KAK5867761.1"/>
    </source>
</evidence>
<dbReference type="EMBL" id="JAUZQC010000008">
    <property type="protein sequence ID" value="KAK5867761.1"/>
    <property type="molecule type" value="Genomic_DNA"/>
</dbReference>
<evidence type="ECO:0000313" key="2">
    <source>
        <dbReference type="Proteomes" id="UP001346869"/>
    </source>
</evidence>
<keyword evidence="2" id="KW-1185">Reference proteome</keyword>
<reference evidence="1 2" key="2">
    <citation type="journal article" date="2023" name="Mol. Biol. Evol.">
        <title>Genomics of Secondarily Temperate Adaptation in the Only Non-Antarctic Icefish.</title>
        <authorList>
            <person name="Rivera-Colon A.G."/>
            <person name="Rayamajhi N."/>
            <person name="Minhas B.F."/>
            <person name="Madrigal G."/>
            <person name="Bilyk K.T."/>
            <person name="Yoon V."/>
            <person name="Hune M."/>
            <person name="Gregory S."/>
            <person name="Cheng C.H.C."/>
            <person name="Catchen J.M."/>
        </authorList>
    </citation>
    <scope>NUCLEOTIDE SEQUENCE [LARGE SCALE GENOMIC DNA]</scope>
    <source>
        <strain evidence="1">JMC-PN-2008</strain>
    </source>
</reference>
<sequence length="71" mass="8154">MENHKPTTGLGHRHQTLLLYQLRGQLGRNIEFLRLARPIFQQSSRHGRLLCALQTFSSREHIPPPTARLSA</sequence>
<organism evidence="1 2">
    <name type="scientific">Eleginops maclovinus</name>
    <name type="common">Patagonian blennie</name>
    <name type="synonym">Eleginus maclovinus</name>
    <dbReference type="NCBI Taxonomy" id="56733"/>
    <lineage>
        <taxon>Eukaryota</taxon>
        <taxon>Metazoa</taxon>
        <taxon>Chordata</taxon>
        <taxon>Craniata</taxon>
        <taxon>Vertebrata</taxon>
        <taxon>Euteleostomi</taxon>
        <taxon>Actinopterygii</taxon>
        <taxon>Neopterygii</taxon>
        <taxon>Teleostei</taxon>
        <taxon>Neoteleostei</taxon>
        <taxon>Acanthomorphata</taxon>
        <taxon>Eupercaria</taxon>
        <taxon>Perciformes</taxon>
        <taxon>Notothenioidei</taxon>
        <taxon>Eleginopidae</taxon>
        <taxon>Eleginops</taxon>
    </lineage>
</organism>
<dbReference type="Proteomes" id="UP001346869">
    <property type="component" value="Unassembled WGS sequence"/>
</dbReference>